<dbReference type="InterPro" id="IPR036047">
    <property type="entry name" value="F-box-like_dom_sf"/>
</dbReference>
<reference evidence="2" key="1">
    <citation type="submission" date="2022-04" db="EMBL/GenBank/DDBJ databases">
        <title>A functionally conserved STORR gene fusion in Papaver species that diverged 16.8 million years ago.</title>
        <authorList>
            <person name="Catania T."/>
        </authorList>
    </citation>
    <scope>NUCLEOTIDE SEQUENCE</scope>
    <source>
        <strain evidence="2">S-188037</strain>
    </source>
</reference>
<comment type="caution">
    <text evidence="2">The sequence shown here is derived from an EMBL/GenBank/DDBJ whole genome shotgun (WGS) entry which is preliminary data.</text>
</comment>
<dbReference type="SUPFAM" id="SSF81383">
    <property type="entry name" value="F-box domain"/>
    <property type="match status" value="1"/>
</dbReference>
<name>A0AAD4SUQ9_9MAGN</name>
<dbReference type="EMBL" id="JAJJMB010008487">
    <property type="protein sequence ID" value="KAI3923323.1"/>
    <property type="molecule type" value="Genomic_DNA"/>
</dbReference>
<dbReference type="PROSITE" id="PS50181">
    <property type="entry name" value="FBOX"/>
    <property type="match status" value="1"/>
</dbReference>
<keyword evidence="3" id="KW-1185">Reference proteome</keyword>
<sequence>MGSRLMEKNINKIFPTEILSDILNRLPTESVLECKLVCKIWKNLIQHSSFPQMHLARLNHPDSIDSEVGFFSVYFCFGRPRSQNRYASEHS</sequence>
<dbReference type="SMART" id="SM00256">
    <property type="entry name" value="FBOX"/>
    <property type="match status" value="1"/>
</dbReference>
<evidence type="ECO:0000313" key="2">
    <source>
        <dbReference type="EMBL" id="KAI3923323.1"/>
    </source>
</evidence>
<evidence type="ECO:0000259" key="1">
    <source>
        <dbReference type="PROSITE" id="PS50181"/>
    </source>
</evidence>
<evidence type="ECO:0000313" key="3">
    <source>
        <dbReference type="Proteomes" id="UP001202328"/>
    </source>
</evidence>
<dbReference type="InterPro" id="IPR050796">
    <property type="entry name" value="SCF_F-box_component"/>
</dbReference>
<dbReference type="Gene3D" id="1.20.1280.50">
    <property type="match status" value="1"/>
</dbReference>
<dbReference type="AlphaFoldDB" id="A0AAD4SUQ9"/>
<organism evidence="2 3">
    <name type="scientific">Papaver atlanticum</name>
    <dbReference type="NCBI Taxonomy" id="357466"/>
    <lineage>
        <taxon>Eukaryota</taxon>
        <taxon>Viridiplantae</taxon>
        <taxon>Streptophyta</taxon>
        <taxon>Embryophyta</taxon>
        <taxon>Tracheophyta</taxon>
        <taxon>Spermatophyta</taxon>
        <taxon>Magnoliopsida</taxon>
        <taxon>Ranunculales</taxon>
        <taxon>Papaveraceae</taxon>
        <taxon>Papaveroideae</taxon>
        <taxon>Papaver</taxon>
    </lineage>
</organism>
<dbReference type="PANTHER" id="PTHR31672">
    <property type="entry name" value="BNACNNG10540D PROTEIN"/>
    <property type="match status" value="1"/>
</dbReference>
<accession>A0AAD4SUQ9</accession>
<protein>
    <recommendedName>
        <fullName evidence="1">F-box domain-containing protein</fullName>
    </recommendedName>
</protein>
<dbReference type="Proteomes" id="UP001202328">
    <property type="component" value="Unassembled WGS sequence"/>
</dbReference>
<feature type="domain" description="F-box" evidence="1">
    <location>
        <begin position="14"/>
        <end position="53"/>
    </location>
</feature>
<dbReference type="Pfam" id="PF00646">
    <property type="entry name" value="F-box"/>
    <property type="match status" value="1"/>
</dbReference>
<dbReference type="InterPro" id="IPR001810">
    <property type="entry name" value="F-box_dom"/>
</dbReference>
<gene>
    <name evidence="2" type="ORF">MKW98_026916</name>
</gene>
<proteinExistence type="predicted"/>